<accession>A0A2M8P3G5</accession>
<gene>
    <name evidence="7" type="ORF">CUN51_00140</name>
</gene>
<evidence type="ECO:0000256" key="1">
    <source>
        <dbReference type="ARBA" id="ARBA00022527"/>
    </source>
</evidence>
<name>A0A2M8P3G5_9CHLR</name>
<comment type="caution">
    <text evidence="7">The sequence shown here is derived from an EMBL/GenBank/DDBJ whole genome shotgun (WGS) entry which is preliminary data.</text>
</comment>
<evidence type="ECO:0000256" key="3">
    <source>
        <dbReference type="ARBA" id="ARBA00022741"/>
    </source>
</evidence>
<proteinExistence type="predicted"/>
<keyword evidence="1 7" id="KW-0723">Serine/threonine-protein kinase</keyword>
<evidence type="ECO:0000313" key="8">
    <source>
        <dbReference type="Proteomes" id="UP000228921"/>
    </source>
</evidence>
<feature type="domain" description="Protein kinase" evidence="6">
    <location>
        <begin position="17"/>
        <end position="298"/>
    </location>
</feature>
<keyword evidence="3" id="KW-0547">Nucleotide-binding</keyword>
<dbReference type="Gene3D" id="1.10.510.10">
    <property type="entry name" value="Transferase(Phosphotransferase) domain 1"/>
    <property type="match status" value="1"/>
</dbReference>
<dbReference type="SUPFAM" id="SSF56112">
    <property type="entry name" value="Protein kinase-like (PK-like)"/>
    <property type="match status" value="1"/>
</dbReference>
<dbReference type="EMBL" id="PGTK01000001">
    <property type="protein sequence ID" value="PJF32073.1"/>
    <property type="molecule type" value="Genomic_DNA"/>
</dbReference>
<evidence type="ECO:0000259" key="6">
    <source>
        <dbReference type="PROSITE" id="PS50011"/>
    </source>
</evidence>
<evidence type="ECO:0000256" key="4">
    <source>
        <dbReference type="ARBA" id="ARBA00022777"/>
    </source>
</evidence>
<evidence type="ECO:0000313" key="7">
    <source>
        <dbReference type="EMBL" id="PJF32073.1"/>
    </source>
</evidence>
<evidence type="ECO:0000256" key="5">
    <source>
        <dbReference type="ARBA" id="ARBA00022840"/>
    </source>
</evidence>
<dbReference type="SMART" id="SM00220">
    <property type="entry name" value="S_TKc"/>
    <property type="match status" value="1"/>
</dbReference>
<dbReference type="PANTHER" id="PTHR24345">
    <property type="entry name" value="SERINE/THREONINE-PROTEIN KINASE PLK"/>
    <property type="match status" value="1"/>
</dbReference>
<dbReference type="InterPro" id="IPR000719">
    <property type="entry name" value="Prot_kinase_dom"/>
</dbReference>
<organism evidence="7 8">
    <name type="scientific">Candidatus Thermofonsia Clade 1 bacterium</name>
    <dbReference type="NCBI Taxonomy" id="2364210"/>
    <lineage>
        <taxon>Bacteria</taxon>
        <taxon>Bacillati</taxon>
        <taxon>Chloroflexota</taxon>
        <taxon>Candidatus Thermofontia</taxon>
        <taxon>Candidatus Thermofonsia Clade 1</taxon>
    </lineage>
</organism>
<keyword evidence="2" id="KW-0808">Transferase</keyword>
<protein>
    <submittedName>
        <fullName evidence="7">Serine/threonine protein kinase</fullName>
    </submittedName>
</protein>
<dbReference type="InterPro" id="IPR011009">
    <property type="entry name" value="Kinase-like_dom_sf"/>
</dbReference>
<dbReference type="Pfam" id="PF00069">
    <property type="entry name" value="Pkinase"/>
    <property type="match status" value="1"/>
</dbReference>
<sequence length="429" mass="48838">MLSNGTLLTSANTGLEWRVERLLGSGGQGEVYLVKHDTEQRALKWYFPHFATPTQRNNLSHLINRGAPSDRFIWPLDLVTAPDGSTFGYLMPLLEPRFKSPIELMKGAINPSFRAICTACLELAHHYRQLHSQGWAYHDISLSNFLFDPNTGEIRIVDNDNVCTNGSSAPVMGTPYFMAPEIVRGEATPSAETDLYSLAVLLFHLLFVSHPLNGEQEYNIHCFDLPAMQKLYGTNPVFIFDPNNSSNRPVPGWHDNAIIYWRIYPQFIRDLFTRAFTEGLKPEGRVRESEWQRAMARLRDSIIFSADGSENFYDPELLQQGKPHICWHSRQPIPLPPRLKIEDRIIMLTHVTTLSEYHFTGILSFDRVLARVVKHPTERNIWGLRNESGQAWHFTDSNGMPQEVPHGKSVTLRNGLTINFGGVMGEIRN</sequence>
<dbReference type="PROSITE" id="PS50011">
    <property type="entry name" value="PROTEIN_KINASE_DOM"/>
    <property type="match status" value="1"/>
</dbReference>
<keyword evidence="4 7" id="KW-0418">Kinase</keyword>
<dbReference type="AlphaFoldDB" id="A0A2M8P3G5"/>
<reference evidence="7 8" key="1">
    <citation type="submission" date="2017-11" db="EMBL/GenBank/DDBJ databases">
        <title>Evolution of Phototrophy in the Chloroflexi Phylum Driven by Horizontal Gene Transfer.</title>
        <authorList>
            <person name="Ward L.M."/>
            <person name="Hemp J."/>
            <person name="Shih P.M."/>
            <person name="Mcglynn S.E."/>
            <person name="Fischer W."/>
        </authorList>
    </citation>
    <scope>NUCLEOTIDE SEQUENCE [LARGE SCALE GENOMIC DNA]</scope>
    <source>
        <strain evidence="7">CP2_2F</strain>
    </source>
</reference>
<keyword evidence="5" id="KW-0067">ATP-binding</keyword>
<evidence type="ECO:0000256" key="2">
    <source>
        <dbReference type="ARBA" id="ARBA00022679"/>
    </source>
</evidence>
<dbReference type="GO" id="GO:0004674">
    <property type="term" value="F:protein serine/threonine kinase activity"/>
    <property type="evidence" value="ECO:0007669"/>
    <property type="project" value="UniProtKB-KW"/>
</dbReference>
<dbReference type="PANTHER" id="PTHR24345:SF91">
    <property type="entry name" value="SERINE_THREONINE-PROTEIN KINASE PLK4"/>
    <property type="match status" value="1"/>
</dbReference>
<dbReference type="GO" id="GO:0005524">
    <property type="term" value="F:ATP binding"/>
    <property type="evidence" value="ECO:0007669"/>
    <property type="project" value="UniProtKB-KW"/>
</dbReference>
<dbReference type="Proteomes" id="UP000228921">
    <property type="component" value="Unassembled WGS sequence"/>
</dbReference>